<dbReference type="PANTHER" id="PTHR30036">
    <property type="entry name" value="D-XYLOSE-BINDING PERIPLASMIC PROTEIN"/>
    <property type="match status" value="1"/>
</dbReference>
<comment type="subunit">
    <text evidence="8">The ABC transporter complex is composed of one ATP-binding protein (MglA), two transmembrane proteins (MglC) and a solute-binding protein (MglB).</text>
</comment>
<name>A0ABR8PW27_9CLOT</name>
<dbReference type="SUPFAM" id="SSF53822">
    <property type="entry name" value="Periplasmic binding protein-like I"/>
    <property type="match status" value="1"/>
</dbReference>
<evidence type="ECO:0000256" key="7">
    <source>
        <dbReference type="ARBA" id="ARBA00022837"/>
    </source>
</evidence>
<feature type="domain" description="Periplasmic binding protein" evidence="11">
    <location>
        <begin position="43"/>
        <end position="324"/>
    </location>
</feature>
<dbReference type="Pfam" id="PF13407">
    <property type="entry name" value="Peripla_BP_4"/>
    <property type="match status" value="1"/>
</dbReference>
<evidence type="ECO:0000313" key="13">
    <source>
        <dbReference type="Proteomes" id="UP000627781"/>
    </source>
</evidence>
<dbReference type="EMBL" id="JACSRA010000022">
    <property type="protein sequence ID" value="MBD7912344.1"/>
    <property type="molecule type" value="Genomic_DNA"/>
</dbReference>
<dbReference type="PANTHER" id="PTHR30036:SF2">
    <property type="entry name" value="D-GALACTOSE_METHYL-GALACTOSIDE BINDING PERIPLASMIC PROTEIN MGLB"/>
    <property type="match status" value="1"/>
</dbReference>
<keyword evidence="4" id="KW-0479">Metal-binding</keyword>
<evidence type="ECO:0000259" key="11">
    <source>
        <dbReference type="Pfam" id="PF13407"/>
    </source>
</evidence>
<evidence type="ECO:0000256" key="6">
    <source>
        <dbReference type="ARBA" id="ARBA00022764"/>
    </source>
</evidence>
<protein>
    <recommendedName>
        <fullName evidence="9">D-galactose/methyl-galactoside binding periplasmic protein MglB</fullName>
    </recommendedName>
</protein>
<feature type="chain" id="PRO_5046736525" description="D-galactose/methyl-galactoside binding periplasmic protein MglB" evidence="10">
    <location>
        <begin position="29"/>
        <end position="351"/>
    </location>
</feature>
<evidence type="ECO:0000256" key="3">
    <source>
        <dbReference type="ARBA" id="ARBA00022597"/>
    </source>
</evidence>
<keyword evidence="5 10" id="KW-0732">Signal</keyword>
<dbReference type="InterPro" id="IPR025997">
    <property type="entry name" value="SBP_2_dom"/>
</dbReference>
<evidence type="ECO:0000256" key="2">
    <source>
        <dbReference type="ARBA" id="ARBA00022448"/>
    </source>
</evidence>
<evidence type="ECO:0000256" key="4">
    <source>
        <dbReference type="ARBA" id="ARBA00022723"/>
    </source>
</evidence>
<dbReference type="CDD" id="cd01539">
    <property type="entry name" value="PBP1_GGBP"/>
    <property type="match status" value="1"/>
</dbReference>
<keyword evidence="2" id="KW-0813">Transport</keyword>
<dbReference type="Proteomes" id="UP000627781">
    <property type="component" value="Unassembled WGS sequence"/>
</dbReference>
<keyword evidence="3" id="KW-0762">Sugar transport</keyword>
<feature type="signal peptide" evidence="10">
    <location>
        <begin position="1"/>
        <end position="28"/>
    </location>
</feature>
<evidence type="ECO:0000256" key="5">
    <source>
        <dbReference type="ARBA" id="ARBA00022729"/>
    </source>
</evidence>
<keyword evidence="13" id="KW-1185">Reference proteome</keyword>
<evidence type="ECO:0000256" key="1">
    <source>
        <dbReference type="ARBA" id="ARBA00004196"/>
    </source>
</evidence>
<keyword evidence="7" id="KW-0106">Calcium</keyword>
<organism evidence="12 13">
    <name type="scientific">Clostridium cibarium</name>
    <dbReference type="NCBI Taxonomy" id="2762247"/>
    <lineage>
        <taxon>Bacteria</taxon>
        <taxon>Bacillati</taxon>
        <taxon>Bacillota</taxon>
        <taxon>Clostridia</taxon>
        <taxon>Eubacteriales</taxon>
        <taxon>Clostridiaceae</taxon>
        <taxon>Clostridium</taxon>
    </lineage>
</organism>
<dbReference type="InterPro" id="IPR028082">
    <property type="entry name" value="Peripla_BP_I"/>
</dbReference>
<reference evidence="12 13" key="1">
    <citation type="submission" date="2020-08" db="EMBL/GenBank/DDBJ databases">
        <title>A Genomic Blueprint of the Chicken Gut Microbiome.</title>
        <authorList>
            <person name="Gilroy R."/>
            <person name="Ravi A."/>
            <person name="Getino M."/>
            <person name="Pursley I."/>
            <person name="Horton D.L."/>
            <person name="Alikhan N.-F."/>
            <person name="Baker D."/>
            <person name="Gharbi K."/>
            <person name="Hall N."/>
            <person name="Watson M."/>
            <person name="Adriaenssens E.M."/>
            <person name="Foster-Nyarko E."/>
            <person name="Jarju S."/>
            <person name="Secka A."/>
            <person name="Antonio M."/>
            <person name="Oren A."/>
            <person name="Chaudhuri R."/>
            <person name="La Ragione R.M."/>
            <person name="Hildebrand F."/>
            <person name="Pallen M.J."/>
        </authorList>
    </citation>
    <scope>NUCLEOTIDE SEQUENCE [LARGE SCALE GENOMIC DNA]</scope>
    <source>
        <strain evidence="12 13">Sa3CVN1</strain>
    </source>
</reference>
<gene>
    <name evidence="12" type="ORF">H9661_13355</name>
</gene>
<accession>A0ABR8PW27</accession>
<dbReference type="Gene3D" id="3.40.50.2300">
    <property type="match status" value="2"/>
</dbReference>
<sequence>MKTFKKFLSILIIALLSFSFAFPNKAMAQINPFNPFREVPIKIAVVMYDVNEPYPSQIVKYLQVIQEENKDKVQFTFFNSNNNENLETQFINSIISNEQYNLILLDLVNINSVENVINRIKSSNIPVIVFHSEPYNMDAIKSYNKAIFIGSSPEEGGILQGEILINEWIKHKNTVDHNKNNVMEYILLKGKPNSLDTIGRSKASVSTIDAAGIKTKELSSVICNWDKEEGRKATEALLLQFGDKIEVINSNNDSMAIGAIEALQSYGFNKEGSSRTIPVVGVDGLPEAIELIDKGIMTNTVIQDAKGTAEALFYCGMNLAENKKPLEGTNYTFDDSGVAIRIPYMLYKALN</sequence>
<evidence type="ECO:0000313" key="12">
    <source>
        <dbReference type="EMBL" id="MBD7912344.1"/>
    </source>
</evidence>
<evidence type="ECO:0000256" key="8">
    <source>
        <dbReference type="ARBA" id="ARBA00034323"/>
    </source>
</evidence>
<comment type="subcellular location">
    <subcellularLocation>
        <location evidence="1">Cell envelope</location>
    </subcellularLocation>
</comment>
<proteinExistence type="predicted"/>
<evidence type="ECO:0000256" key="9">
    <source>
        <dbReference type="ARBA" id="ARBA00034344"/>
    </source>
</evidence>
<dbReference type="InterPro" id="IPR044085">
    <property type="entry name" value="MglB-like_PBP1"/>
</dbReference>
<keyword evidence="6" id="KW-0574">Periplasm</keyword>
<evidence type="ECO:0000256" key="10">
    <source>
        <dbReference type="SAM" id="SignalP"/>
    </source>
</evidence>
<comment type="caution">
    <text evidence="12">The sequence shown here is derived from an EMBL/GenBank/DDBJ whole genome shotgun (WGS) entry which is preliminary data.</text>
</comment>
<dbReference type="InterPro" id="IPR050555">
    <property type="entry name" value="Bact_Solute-Bind_Prot2"/>
</dbReference>
<dbReference type="RefSeq" id="WP_143315287.1">
    <property type="nucleotide sequence ID" value="NZ_JACSRA010000022.1"/>
</dbReference>